<keyword evidence="3" id="KW-1185">Reference proteome</keyword>
<dbReference type="STRING" id="229535.A0A0M8PAR3"/>
<organism evidence="2 3">
    <name type="scientific">Penicillium nordicum</name>
    <dbReference type="NCBI Taxonomy" id="229535"/>
    <lineage>
        <taxon>Eukaryota</taxon>
        <taxon>Fungi</taxon>
        <taxon>Dikarya</taxon>
        <taxon>Ascomycota</taxon>
        <taxon>Pezizomycotina</taxon>
        <taxon>Eurotiomycetes</taxon>
        <taxon>Eurotiomycetidae</taxon>
        <taxon>Eurotiales</taxon>
        <taxon>Aspergillaceae</taxon>
        <taxon>Penicillium</taxon>
    </lineage>
</organism>
<feature type="compositionally biased region" description="Basic residues" evidence="1">
    <location>
        <begin position="179"/>
        <end position="196"/>
    </location>
</feature>
<evidence type="ECO:0000313" key="3">
    <source>
        <dbReference type="Proteomes" id="UP000037696"/>
    </source>
</evidence>
<protein>
    <submittedName>
        <fullName evidence="2">Uncharacterized protein</fullName>
    </submittedName>
</protein>
<sequence length="261" mass="29751">MNPAAQYLINHNSKSENYDVSTINKTHLYHIDNSSFTIGKPDLTFHHSPDSNGPVVGMCKFRHFSSDCEIGLRDPERPKEMTWEYLHKEGFLFMKRAYWFRMELDDGKKQTFTWKQTRSHGSGSENHKLVEGTSQTVVAVISSDGMFSKKIDYGYLDIYSNLGPRFYLTALISGIAVEKKKKKKKKKKKRIAHSSHHSATSPDHPAPTASIVTPNVITGRQHLYCGQMTGPKADRQASPYRAFVYPQVQPPERWQQSPSES</sequence>
<dbReference type="EMBL" id="LHQQ01000021">
    <property type="protein sequence ID" value="KOS47057.1"/>
    <property type="molecule type" value="Genomic_DNA"/>
</dbReference>
<comment type="caution">
    <text evidence="2">The sequence shown here is derived from an EMBL/GenBank/DDBJ whole genome shotgun (WGS) entry which is preliminary data.</text>
</comment>
<name>A0A0M8PAR3_9EURO</name>
<dbReference type="Proteomes" id="UP000037696">
    <property type="component" value="Unassembled WGS sequence"/>
</dbReference>
<evidence type="ECO:0000256" key="1">
    <source>
        <dbReference type="SAM" id="MobiDB-lite"/>
    </source>
</evidence>
<evidence type="ECO:0000313" key="2">
    <source>
        <dbReference type="EMBL" id="KOS47057.1"/>
    </source>
</evidence>
<feature type="region of interest" description="Disordered" evidence="1">
    <location>
        <begin position="226"/>
        <end position="261"/>
    </location>
</feature>
<feature type="region of interest" description="Disordered" evidence="1">
    <location>
        <begin position="179"/>
        <end position="211"/>
    </location>
</feature>
<accession>A0A0M8PAR3</accession>
<proteinExistence type="predicted"/>
<dbReference type="AlphaFoldDB" id="A0A0M8PAR3"/>
<dbReference type="OrthoDB" id="3431997at2759"/>
<gene>
    <name evidence="2" type="ORF">ACN38_g2038</name>
</gene>
<reference evidence="2 3" key="1">
    <citation type="submission" date="2015-08" db="EMBL/GenBank/DDBJ databases">
        <title>Genome sequencing of Penicillium nordicum.</title>
        <authorList>
            <person name="Nguyen H.D."/>
            <person name="Seifert K.A."/>
        </authorList>
    </citation>
    <scope>NUCLEOTIDE SEQUENCE [LARGE SCALE GENOMIC DNA]</scope>
    <source>
        <strain evidence="2 3">DAOMC 185683</strain>
    </source>
</reference>